<dbReference type="STRING" id="674.VM_15585"/>
<dbReference type="Proteomes" id="UP000053748">
    <property type="component" value="Unassembled WGS sequence"/>
</dbReference>
<dbReference type="AlphaFoldDB" id="A0A2J9VJM7"/>
<keyword evidence="2" id="KW-1185">Reference proteome</keyword>
<sequence length="969" mass="109848">MSHSSDIGMIMNSPKTHQWKKLPLAIAFGLLPFSVNATVESIPVVGSVYNSAQVFKNQIVNTLSYSTVLTRDTALFTIAGVTLDSYILTLPLDVKTKARVIKQISDPTYAIPLGYFLYQYYDRYSGMAPDDQFKSYLSSVYDEQVLKGFEHSLYQLKEDVKSEQTSHVKDQAHQEGIKVDSQFIATMVTLYDALVQIGEWRDIKELPAQYQYLSNTDADKALVAKIQPLVVDILRQTASGMDDGEMKNALLGVLEDAKPENADKVNNKAQAITVSLIDFVRLNVLKGYRQYLYQEERTVRLQEWLIENLDSNPEQLVAFLQSQQQRRFAVQVTVDGLQQGLLEGLVDPQKPFIKLAYQKHQQADQFISKLATEQPEHEQQVRFMEVLAEQPYHDPYYLPFFKQLYQNYRSSIAQVGISSTPTISVRNLPIIKTGAKVSGAGGTGIPNFHFVDRHQDRAYYFFGNDALQLDRLVNERGVRTMFDRLDYFKTLNCNGQYDWNAHVTYDGLINLGAGEALRDFGEKRCLRELNERAQVELKLTELRSDLIESIQAYRNTAKWALMTRVTLKQRLGQKLKEYAELDIHGMPDYTLIYNPWPDHFAHFTGPFSDEVIMPTGELNRLDYWLRETEAAYKKAGIYDRTLWGMAGDHGLAPVYYSLNPEKQIFEPLQKEMGVQIVVDKISSDEGEGPKLTNALNAPSYKAVDVVVASTAGGNFMLDFFNSASGWATQPVFHELTQWKPINSAKPIDVINESVIRLGDTLDYLVVREASCTIGDCAVRVIGMRDGERVDEIIRQVGDKRFYSAVEGKPQLLDVQILNPYLPAPTAQEFEKFAQLVDKCLYRAQEADIPSWCDESEWRALTRYTPRPDSVNQLAAIYEEDRAGTINLFPREGLGYNTKVPGRHAGESYLEKDAFLGFWGTPIRRNHAALQTEQNGSLAPTLYEYLTGETIVVGENGWGYPSLLNKLNIQ</sequence>
<dbReference type="InterPro" id="IPR017850">
    <property type="entry name" value="Alkaline_phosphatase_core_sf"/>
</dbReference>
<proteinExistence type="predicted"/>
<evidence type="ECO:0000313" key="1">
    <source>
        <dbReference type="EMBL" id="PNM63979.1"/>
    </source>
</evidence>
<accession>A0A2J9VJM7</accession>
<dbReference type="Pfam" id="PF01663">
    <property type="entry name" value="Phosphodiest"/>
    <property type="match status" value="1"/>
</dbReference>
<evidence type="ECO:0000313" key="2">
    <source>
        <dbReference type="Proteomes" id="UP000053748"/>
    </source>
</evidence>
<gene>
    <name evidence="1" type="ORF">AL544_003395</name>
</gene>
<comment type="caution">
    <text evidence="1">The sequence shown here is derived from an EMBL/GenBank/DDBJ whole genome shotgun (WGS) entry which is preliminary data.</text>
</comment>
<protein>
    <submittedName>
        <fullName evidence="1">Nucleotide pyrophosphatase</fullName>
    </submittedName>
</protein>
<dbReference type="SUPFAM" id="SSF53649">
    <property type="entry name" value="Alkaline phosphatase-like"/>
    <property type="match status" value="1"/>
</dbReference>
<reference evidence="1" key="1">
    <citation type="submission" date="2017-12" db="EMBL/GenBank/DDBJ databases">
        <title>FDA dAtabase for Regulatory Grade micrObial Sequences (FDA-ARGOS): Supporting development and validation of Infectious Disease Dx tests.</title>
        <authorList>
            <person name="Hoffmann M."/>
            <person name="Allard M."/>
            <person name="Evans P."/>
            <person name="Brown E."/>
            <person name="Tallon L.J."/>
            <person name="Sadzewicz L."/>
            <person name="Sengamalay N."/>
            <person name="Ott S."/>
            <person name="Godinez A."/>
            <person name="Nagaraj S."/>
            <person name="Vavikolanu K."/>
            <person name="Aluvathingal J."/>
            <person name="Nadendla S."/>
            <person name="Hobson J."/>
            <person name="Sichtig H."/>
        </authorList>
    </citation>
    <scope>NUCLEOTIDE SEQUENCE [LARGE SCALE GENOMIC DNA]</scope>
    <source>
        <strain evidence="1">FDAARGOS_113</strain>
    </source>
</reference>
<organism evidence="1 2">
    <name type="scientific">Vibrio mimicus</name>
    <dbReference type="NCBI Taxonomy" id="674"/>
    <lineage>
        <taxon>Bacteria</taxon>
        <taxon>Pseudomonadati</taxon>
        <taxon>Pseudomonadota</taxon>
        <taxon>Gammaproteobacteria</taxon>
        <taxon>Vibrionales</taxon>
        <taxon>Vibrionaceae</taxon>
        <taxon>Vibrio</taxon>
    </lineage>
</organism>
<dbReference type="InterPro" id="IPR002591">
    <property type="entry name" value="Phosphodiest/P_Trfase"/>
</dbReference>
<dbReference type="Gene3D" id="3.40.720.10">
    <property type="entry name" value="Alkaline Phosphatase, subunit A"/>
    <property type="match status" value="1"/>
</dbReference>
<name>A0A2J9VJM7_VIBMI</name>
<dbReference type="OrthoDB" id="6242689at2"/>
<dbReference type="EMBL" id="LOSJ02000001">
    <property type="protein sequence ID" value="PNM63979.1"/>
    <property type="molecule type" value="Genomic_DNA"/>
</dbReference>